<dbReference type="InterPro" id="IPR028250">
    <property type="entry name" value="DsbDN"/>
</dbReference>
<dbReference type="Gene3D" id="2.60.40.1250">
    <property type="entry name" value="Thiol:disulfide interchange protein DsbD, N-terminal domain"/>
    <property type="match status" value="1"/>
</dbReference>
<feature type="domain" description="Thiol:disulfide interchange protein DsbD N-terminal" evidence="1">
    <location>
        <begin position="68"/>
        <end position="192"/>
    </location>
</feature>
<evidence type="ECO:0000259" key="1">
    <source>
        <dbReference type="Pfam" id="PF11412"/>
    </source>
</evidence>
<dbReference type="SUPFAM" id="SSF74863">
    <property type="entry name" value="Thiol:disulfide interchange protein DsbD, N-terminal domain (DsbD-alpha)"/>
    <property type="match status" value="1"/>
</dbReference>
<organism evidence="2 3">
    <name type="scientific">SAR86 cluster bacterium</name>
    <dbReference type="NCBI Taxonomy" id="2030880"/>
    <lineage>
        <taxon>Bacteria</taxon>
        <taxon>Pseudomonadati</taxon>
        <taxon>Pseudomonadota</taxon>
        <taxon>Gammaproteobacteria</taxon>
        <taxon>SAR86 cluster</taxon>
    </lineage>
</organism>
<dbReference type="PANTHER" id="PTHR32234">
    <property type="entry name" value="THIOL:DISULFIDE INTERCHANGE PROTEIN DSBD"/>
    <property type="match status" value="1"/>
</dbReference>
<dbReference type="Proteomes" id="UP000218172">
    <property type="component" value="Unassembled WGS sequence"/>
</dbReference>
<dbReference type="InterPro" id="IPR036929">
    <property type="entry name" value="DsbDN_sf"/>
</dbReference>
<sequence>MFQTAVVTTQMLKQAQQAGSKKWQHTLLPFLLLLLFFSLNSTQALAQSLGGNTTTFSSTSSLTQNRPAPLAQDVAFPFYVSIDSAQQLSISWTIAPGHYLYRHQFHFALKHSTPNTSSNSSSNSSTDLAFIIPDGLKKNDEFFGDIEAYYQQVKATLTLPRESQTGDTLIIQFQGCADWGFCYPPQNRVIDLHQ</sequence>
<dbReference type="EMBL" id="NVQR01000130">
    <property type="protein sequence ID" value="PCH59176.1"/>
    <property type="molecule type" value="Genomic_DNA"/>
</dbReference>
<gene>
    <name evidence="2" type="ORF">COC19_07470</name>
</gene>
<reference evidence="3" key="1">
    <citation type="submission" date="2017-08" db="EMBL/GenBank/DDBJ databases">
        <title>A dynamic microbial community with high functional redundancy inhabits the cold, oxic subseafloor aquifer.</title>
        <authorList>
            <person name="Tully B.J."/>
            <person name="Wheat C.G."/>
            <person name="Glazer B.T."/>
            <person name="Huber J.A."/>
        </authorList>
    </citation>
    <scope>NUCLEOTIDE SEQUENCE [LARGE SCALE GENOMIC DNA]</scope>
</reference>
<name>A0A2A4MHT3_9GAMM</name>
<comment type="caution">
    <text evidence="2">The sequence shown here is derived from an EMBL/GenBank/DDBJ whole genome shotgun (WGS) entry which is preliminary data.</text>
</comment>
<dbReference type="GO" id="GO:0015035">
    <property type="term" value="F:protein-disulfide reductase activity"/>
    <property type="evidence" value="ECO:0007669"/>
    <property type="project" value="TreeGrafter"/>
</dbReference>
<evidence type="ECO:0000313" key="2">
    <source>
        <dbReference type="EMBL" id="PCH59176.1"/>
    </source>
</evidence>
<dbReference type="Pfam" id="PF11412">
    <property type="entry name" value="DsbD_N"/>
    <property type="match status" value="1"/>
</dbReference>
<dbReference type="PANTHER" id="PTHR32234:SF0">
    <property type="entry name" value="THIOL:DISULFIDE INTERCHANGE PROTEIN DSBD"/>
    <property type="match status" value="1"/>
</dbReference>
<dbReference type="GO" id="GO:0045454">
    <property type="term" value="P:cell redox homeostasis"/>
    <property type="evidence" value="ECO:0007669"/>
    <property type="project" value="TreeGrafter"/>
</dbReference>
<dbReference type="AlphaFoldDB" id="A0A2A4MHT3"/>
<evidence type="ECO:0000313" key="3">
    <source>
        <dbReference type="Proteomes" id="UP000218172"/>
    </source>
</evidence>
<proteinExistence type="predicted"/>
<accession>A0A2A4MHT3</accession>
<protein>
    <recommendedName>
        <fullName evidence="1">Thiol:disulfide interchange protein DsbD N-terminal domain-containing protein</fullName>
    </recommendedName>
</protein>